<feature type="coiled-coil region" evidence="2">
    <location>
        <begin position="291"/>
        <end position="368"/>
    </location>
</feature>
<feature type="zinc finger region" description="C3H1-type" evidence="1">
    <location>
        <begin position="546"/>
        <end position="573"/>
    </location>
</feature>
<evidence type="ECO:0000256" key="1">
    <source>
        <dbReference type="PROSITE-ProRule" id="PRU00723"/>
    </source>
</evidence>
<feature type="compositionally biased region" description="Low complexity" evidence="3">
    <location>
        <begin position="597"/>
        <end position="607"/>
    </location>
</feature>
<protein>
    <recommendedName>
        <fullName evidence="4">C3H1-type domain-containing protein</fullName>
    </recommendedName>
</protein>
<feature type="compositionally biased region" description="Polar residues" evidence="3">
    <location>
        <begin position="451"/>
        <end position="462"/>
    </location>
</feature>
<sequence length="886" mass="98460">MFINRGTAPLYTSSYPISTVVMAHFHTANRASYLTYARPLAGEKRKRISTSNDLESAERNVTSSPARSTKSRDNKDKYNPKYMAEMCFSAYKVRLHEAGLQQYTIDVANDWREDLIEMFSHAALKGAIKQDAVARHMVPRLVLLLPRNNEEKKELVKDFAKHYEDVRRDMMVIEKIMLSGDEDSIAEVRECLYGLHKALAEGARWRTILPYLPLPLPLHRLRALRNLIEYSRPYQFLRHLVTEIDDIEGWLTFLPTSLNTSIFPPELVNAVKETLQQATEDKIVQTSIGPNAQETVEYREQKAKRQHLEKEEQVRKQEQARAEKLQKIEAEQIKMKKGIRSLELAVTKERAQEVAKKHSEAAALAKREQSYQDQISLNTTDIKRLNARLDSLVGGQAQKTQPKVTSTPLSPIDSVQLSTSMGSSFSSNQTANSSIYQPQSSLGTSFGSSSAQPGSFEQTSHQHGPGDGGVPMEGVQGIGPSQQHPTKSDQTGFPSPGVSIAGQLNTFGAHIGSGVPSQLLGLSNSNFKSACPAYKNGHCPAGKSCMMPHSACKFWLKGNCRYGGNCIRSHDPFFLTDATSRGQPRQSSQVDQMIIDSDSSPRSSAFSQVNPFQRGQQSRAHASQASNTMRLPDHQALTTGPRERPSIMGRITKDGQPIISHGSNIASIKDGNTNRQQGILSDAIQGPRATIDSKKVACKNNLKGRCNKGLSCQYPHEPCSRFMKGTCFADDHCRRSHDPLFLRQDSSSNSAHQSSKSTTRQQPCQTQIEQSLDEIIQTKGGGRKERCGKPFQLQSPIQNQRPQERLEQSLDDIIKTAGRGREENQGRRPQSETPCRWEKTQGGCTNGSCPYKHDSRKTSNPNASRGTFGIPNLFSSIGSILRGNRQ</sequence>
<keyword evidence="2" id="KW-0175">Coiled coil</keyword>
<feature type="compositionally biased region" description="Polar residues" evidence="3">
    <location>
        <begin position="397"/>
        <end position="422"/>
    </location>
</feature>
<keyword evidence="1" id="KW-0863">Zinc-finger</keyword>
<dbReference type="Pfam" id="PF00642">
    <property type="entry name" value="zf-CCCH"/>
    <property type="match status" value="1"/>
</dbReference>
<feature type="region of interest" description="Disordered" evidence="3">
    <location>
        <begin position="45"/>
        <end position="77"/>
    </location>
</feature>
<feature type="compositionally biased region" description="Low complexity" evidence="3">
    <location>
        <begin position="746"/>
        <end position="757"/>
    </location>
</feature>
<dbReference type="VEuPathDB" id="FungiDB:CC77DRAFT_1096269"/>
<dbReference type="EMBL" id="PDXD01000010">
    <property type="protein sequence ID" value="RYN76847.1"/>
    <property type="molecule type" value="Genomic_DNA"/>
</dbReference>
<gene>
    <name evidence="5" type="ORF">AA0117_g5204</name>
</gene>
<organism evidence="5 6">
    <name type="scientific">Alternaria alternata</name>
    <name type="common">Alternaria rot fungus</name>
    <name type="synonym">Torula alternata</name>
    <dbReference type="NCBI Taxonomy" id="5599"/>
    <lineage>
        <taxon>Eukaryota</taxon>
        <taxon>Fungi</taxon>
        <taxon>Dikarya</taxon>
        <taxon>Ascomycota</taxon>
        <taxon>Pezizomycotina</taxon>
        <taxon>Dothideomycetes</taxon>
        <taxon>Pleosporomycetidae</taxon>
        <taxon>Pleosporales</taxon>
        <taxon>Pleosporineae</taxon>
        <taxon>Pleosporaceae</taxon>
        <taxon>Alternaria</taxon>
        <taxon>Alternaria sect. Alternaria</taxon>
        <taxon>Alternaria alternata complex</taxon>
    </lineage>
</organism>
<accession>A0A4Q4NHI9</accession>
<feature type="region of interest" description="Disordered" evidence="3">
    <location>
        <begin position="393"/>
        <end position="499"/>
    </location>
</feature>
<keyword evidence="1" id="KW-0479">Metal-binding</keyword>
<feature type="compositionally biased region" description="Polar residues" evidence="3">
    <location>
        <begin position="577"/>
        <end position="591"/>
    </location>
</feature>
<feature type="zinc finger region" description="C3H1-type" evidence="1">
    <location>
        <begin position="692"/>
        <end position="719"/>
    </location>
</feature>
<dbReference type="InterPro" id="IPR000571">
    <property type="entry name" value="Znf_CCCH"/>
</dbReference>
<feature type="compositionally biased region" description="Low complexity" evidence="3">
    <location>
        <begin position="423"/>
        <end position="450"/>
    </location>
</feature>
<evidence type="ECO:0000313" key="6">
    <source>
        <dbReference type="Proteomes" id="UP000291422"/>
    </source>
</evidence>
<feature type="zinc finger region" description="C3H1-type" evidence="1">
    <location>
        <begin position="829"/>
        <end position="856"/>
    </location>
</feature>
<evidence type="ECO:0000256" key="3">
    <source>
        <dbReference type="SAM" id="MobiDB-lite"/>
    </source>
</evidence>
<keyword evidence="1" id="KW-0862">Zinc</keyword>
<dbReference type="PROSITE" id="PS50103">
    <property type="entry name" value="ZF_C3H1"/>
    <property type="match status" value="3"/>
</dbReference>
<dbReference type="AlphaFoldDB" id="A0A4Q4NHI9"/>
<feature type="region of interest" description="Disordered" evidence="3">
    <location>
        <begin position="741"/>
        <end position="767"/>
    </location>
</feature>
<evidence type="ECO:0000259" key="4">
    <source>
        <dbReference type="PROSITE" id="PS50103"/>
    </source>
</evidence>
<feature type="domain" description="C3H1-type" evidence="4">
    <location>
        <begin position="829"/>
        <end position="856"/>
    </location>
</feature>
<evidence type="ECO:0000313" key="5">
    <source>
        <dbReference type="EMBL" id="RYN76847.1"/>
    </source>
</evidence>
<feature type="compositionally biased region" description="Polar residues" evidence="3">
    <location>
        <begin position="758"/>
        <end position="767"/>
    </location>
</feature>
<evidence type="ECO:0000256" key="2">
    <source>
        <dbReference type="SAM" id="Coils"/>
    </source>
</evidence>
<feature type="region of interest" description="Disordered" evidence="3">
    <location>
        <begin position="577"/>
        <end position="649"/>
    </location>
</feature>
<dbReference type="SMART" id="SM00356">
    <property type="entry name" value="ZnF_C3H1"/>
    <property type="match status" value="5"/>
</dbReference>
<feature type="compositionally biased region" description="Polar residues" evidence="3">
    <location>
        <begin position="608"/>
        <end position="629"/>
    </location>
</feature>
<comment type="caution">
    <text evidence="5">The sequence shown here is derived from an EMBL/GenBank/DDBJ whole genome shotgun (WGS) entry which is preliminary data.</text>
</comment>
<feature type="compositionally biased region" description="Polar residues" evidence="3">
    <location>
        <begin position="479"/>
        <end position="493"/>
    </location>
</feature>
<dbReference type="Proteomes" id="UP000291422">
    <property type="component" value="Unassembled WGS sequence"/>
</dbReference>
<feature type="compositionally biased region" description="Basic and acidic residues" evidence="3">
    <location>
        <begin position="802"/>
        <end position="839"/>
    </location>
</feature>
<dbReference type="GO" id="GO:0008270">
    <property type="term" value="F:zinc ion binding"/>
    <property type="evidence" value="ECO:0007669"/>
    <property type="project" value="UniProtKB-KW"/>
</dbReference>
<feature type="compositionally biased region" description="Polar residues" evidence="3">
    <location>
        <begin position="49"/>
        <end position="68"/>
    </location>
</feature>
<feature type="region of interest" description="Disordered" evidence="3">
    <location>
        <begin position="779"/>
        <end position="869"/>
    </location>
</feature>
<name>A0A4Q4NHI9_ALTAL</name>
<feature type="domain" description="C3H1-type" evidence="4">
    <location>
        <begin position="692"/>
        <end position="719"/>
    </location>
</feature>
<feature type="domain" description="C3H1-type" evidence="4">
    <location>
        <begin position="546"/>
        <end position="573"/>
    </location>
</feature>
<feature type="compositionally biased region" description="Polar residues" evidence="3">
    <location>
        <begin position="792"/>
        <end position="801"/>
    </location>
</feature>
<proteinExistence type="predicted"/>
<reference evidence="6" key="1">
    <citation type="journal article" date="2019" name="bioRxiv">
        <title>Genomics, evolutionary history and diagnostics of the Alternaria alternata species group including apple and Asian pear pathotypes.</title>
        <authorList>
            <person name="Armitage A.D."/>
            <person name="Cockerton H.M."/>
            <person name="Sreenivasaprasad S."/>
            <person name="Woodhall J.W."/>
            <person name="Lane C.R."/>
            <person name="Harrison R.J."/>
            <person name="Clarkson J.P."/>
        </authorList>
    </citation>
    <scope>NUCLEOTIDE SEQUENCE [LARGE SCALE GENOMIC DNA]</scope>
    <source>
        <strain evidence="6">FERA 1177</strain>
    </source>
</reference>